<dbReference type="EMBL" id="AQGS01000063">
    <property type="protein sequence ID" value="EPS43835.1"/>
    <property type="molecule type" value="Genomic_DNA"/>
</dbReference>
<gene>
    <name evidence="2" type="ORF">H072_2044</name>
</gene>
<feature type="region of interest" description="Disordered" evidence="1">
    <location>
        <begin position="1"/>
        <end position="140"/>
    </location>
</feature>
<protein>
    <submittedName>
        <fullName evidence="2">Uncharacterized protein</fullName>
    </submittedName>
</protein>
<dbReference type="HOGENOM" id="CLU_1758384_0_0_1"/>
<evidence type="ECO:0000256" key="1">
    <source>
        <dbReference type="SAM" id="MobiDB-lite"/>
    </source>
</evidence>
<accession>S8ALM7</accession>
<reference evidence="2 3" key="1">
    <citation type="journal article" date="2013" name="PLoS Genet.">
        <title>Genomic mechanisms accounting for the adaptation to parasitism in nematode-trapping fungi.</title>
        <authorList>
            <person name="Meerupati T."/>
            <person name="Andersson K.M."/>
            <person name="Friman E."/>
            <person name="Kumar D."/>
            <person name="Tunlid A."/>
            <person name="Ahren D."/>
        </authorList>
    </citation>
    <scope>NUCLEOTIDE SEQUENCE [LARGE SCALE GENOMIC DNA]</scope>
    <source>
        <strain evidence="2 3">CBS 200.50</strain>
    </source>
</reference>
<organism evidence="2 3">
    <name type="scientific">Dactylellina haptotyla (strain CBS 200.50)</name>
    <name type="common">Nematode-trapping fungus</name>
    <name type="synonym">Monacrosporium haptotylum</name>
    <dbReference type="NCBI Taxonomy" id="1284197"/>
    <lineage>
        <taxon>Eukaryota</taxon>
        <taxon>Fungi</taxon>
        <taxon>Dikarya</taxon>
        <taxon>Ascomycota</taxon>
        <taxon>Pezizomycotina</taxon>
        <taxon>Orbiliomycetes</taxon>
        <taxon>Orbiliales</taxon>
        <taxon>Orbiliaceae</taxon>
        <taxon>Dactylellina</taxon>
    </lineage>
</organism>
<keyword evidence="3" id="KW-1185">Reference proteome</keyword>
<dbReference type="OrthoDB" id="5370057at2759"/>
<sequence>MSIPKTPTYDKSHYSWQPPSSQASQSLIQDPGDAAPPEVPAGTPVDVSSYFHLPHQPSDVNDPPTGDPPLDSPPGLLRRSTFNYKQSSEEYKKQLEEEDGKEASNDIPAEEAAGGRRGSITSKPFKPSAKRTKSWDYRDKRGEMQMTMMQQEGQEPGAGFSES</sequence>
<dbReference type="OMA" id="KSHYSWQ"/>
<evidence type="ECO:0000313" key="2">
    <source>
        <dbReference type="EMBL" id="EPS43835.1"/>
    </source>
</evidence>
<evidence type="ECO:0000313" key="3">
    <source>
        <dbReference type="Proteomes" id="UP000015100"/>
    </source>
</evidence>
<proteinExistence type="predicted"/>
<feature type="compositionally biased region" description="Low complexity" evidence="1">
    <location>
        <begin position="15"/>
        <end position="26"/>
    </location>
</feature>
<dbReference type="AlphaFoldDB" id="S8ALM7"/>
<comment type="caution">
    <text evidence="2">The sequence shown here is derived from an EMBL/GenBank/DDBJ whole genome shotgun (WGS) entry which is preliminary data.</text>
</comment>
<name>S8ALM7_DACHA</name>
<dbReference type="Proteomes" id="UP000015100">
    <property type="component" value="Unassembled WGS sequence"/>
</dbReference>
<reference evidence="3" key="2">
    <citation type="submission" date="2013-04" db="EMBL/GenBank/DDBJ databases">
        <title>Genomic mechanisms accounting for the adaptation to parasitism in nematode-trapping fungi.</title>
        <authorList>
            <person name="Ahren D.G."/>
        </authorList>
    </citation>
    <scope>NUCLEOTIDE SEQUENCE [LARGE SCALE GENOMIC DNA]</scope>
    <source>
        <strain evidence="3">CBS 200.50</strain>
    </source>
</reference>